<organism evidence="1 2">
    <name type="scientific">Neophaeococcomyces mojaviensis</name>
    <dbReference type="NCBI Taxonomy" id="3383035"/>
    <lineage>
        <taxon>Eukaryota</taxon>
        <taxon>Fungi</taxon>
        <taxon>Dikarya</taxon>
        <taxon>Ascomycota</taxon>
        <taxon>Pezizomycotina</taxon>
        <taxon>Eurotiomycetes</taxon>
        <taxon>Chaetothyriomycetidae</taxon>
        <taxon>Chaetothyriales</taxon>
        <taxon>Chaetothyriales incertae sedis</taxon>
        <taxon>Neophaeococcomyces</taxon>
    </lineage>
</organism>
<keyword evidence="2" id="KW-1185">Reference proteome</keyword>
<gene>
    <name evidence="1" type="ORF">H2198_006033</name>
</gene>
<sequence>MATLKPEETTTTHVTSSQASDISTPPPEKGSSTQAIDLERLGEEKGYALDEAVLKQHLGLAPDAVLKKSPKGVVLIPQPSDDPRDPLNWSVWKKRAILTMLAISSFTSDYSAATGASALLAQAAEWHISPNVVNHATAGNTFMLGVGGLITVWFSAFFGRLPVILAFGVFASATAIWSAAAQSFESYMASRILNGLFVVAAAGGGLMWINDVFFFHERPRVINLWSTFIILSPFLGPQFMAAVLQVASWRVGMYLNFGIITLSLVTILALGEETFYPRHKKPADIPDIYSAPRWQRLLGIQQTKTRYTGNTFFGAAGRTVLTATRLPVILICLFYFFDFGWTIGNNTTISVLLVPAYQLDYYGLAAVYVAPVIGGILGIPIGYFLFDIIGKLWAKRNNGIIDPEARLIPLWIILPLKIIGYNLIGLTMARHWSIYVLCVGWGMHNLSTILTTSAVSAYLIDAYPEASGESAAWLNFARTLAGFVVGYIQLNWATSAGVEKEYGIQTAIMGGAFVLFVIPLTVMGSRLRKIQGPLKFKTN</sequence>
<accession>A0ACC3A425</accession>
<evidence type="ECO:0000313" key="2">
    <source>
        <dbReference type="Proteomes" id="UP001172386"/>
    </source>
</evidence>
<comment type="caution">
    <text evidence="1">The sequence shown here is derived from an EMBL/GenBank/DDBJ whole genome shotgun (WGS) entry which is preliminary data.</text>
</comment>
<name>A0ACC3A425_9EURO</name>
<reference evidence="1" key="1">
    <citation type="submission" date="2022-10" db="EMBL/GenBank/DDBJ databases">
        <title>Culturing micro-colonial fungi from biological soil crusts in the Mojave desert and describing Neophaeococcomyces mojavensis, and introducing the new genera and species Taxawa tesnikishii.</title>
        <authorList>
            <person name="Kurbessoian T."/>
            <person name="Stajich J.E."/>
        </authorList>
    </citation>
    <scope>NUCLEOTIDE SEQUENCE</scope>
    <source>
        <strain evidence="1">JES_112</strain>
    </source>
</reference>
<proteinExistence type="predicted"/>
<dbReference type="EMBL" id="JAPDRQ010000107">
    <property type="protein sequence ID" value="KAJ9654988.1"/>
    <property type="molecule type" value="Genomic_DNA"/>
</dbReference>
<protein>
    <submittedName>
        <fullName evidence="1">Uncharacterized protein</fullName>
    </submittedName>
</protein>
<dbReference type="Proteomes" id="UP001172386">
    <property type="component" value="Unassembled WGS sequence"/>
</dbReference>
<evidence type="ECO:0000313" key="1">
    <source>
        <dbReference type="EMBL" id="KAJ9654988.1"/>
    </source>
</evidence>